<dbReference type="InterPro" id="IPR023296">
    <property type="entry name" value="Glyco_hydro_beta-prop_sf"/>
</dbReference>
<dbReference type="PANTHER" id="PTHR42812">
    <property type="entry name" value="BETA-XYLOSIDASE"/>
    <property type="match status" value="1"/>
</dbReference>
<dbReference type="RefSeq" id="WP_101310213.1">
    <property type="nucleotide sequence ID" value="NZ_MVDE01000018.1"/>
</dbReference>
<dbReference type="GO" id="GO:0004553">
    <property type="term" value="F:hydrolase activity, hydrolyzing O-glycosyl compounds"/>
    <property type="evidence" value="ECO:0007669"/>
    <property type="project" value="InterPro"/>
</dbReference>
<gene>
    <name evidence="6" type="ORF">BZG01_12650</name>
</gene>
<dbReference type="SUPFAM" id="SSF75005">
    <property type="entry name" value="Arabinanase/levansucrase/invertase"/>
    <property type="match status" value="1"/>
</dbReference>
<evidence type="ECO:0000259" key="5">
    <source>
        <dbReference type="PROSITE" id="PS50022"/>
    </source>
</evidence>
<dbReference type="PROSITE" id="PS50022">
    <property type="entry name" value="FA58C_3"/>
    <property type="match status" value="1"/>
</dbReference>
<dbReference type="Gene3D" id="2.60.40.10">
    <property type="entry name" value="Immunoglobulins"/>
    <property type="match status" value="1"/>
</dbReference>
<dbReference type="Gene3D" id="2.115.10.20">
    <property type="entry name" value="Glycosyl hydrolase domain, family 43"/>
    <property type="match status" value="1"/>
</dbReference>
<accession>A0A2N3I6Z2</accession>
<dbReference type="SUPFAM" id="SSF49785">
    <property type="entry name" value="Galactose-binding domain-like"/>
    <property type="match status" value="1"/>
</dbReference>
<keyword evidence="2 4" id="KW-0378">Hydrolase</keyword>
<comment type="caution">
    <text evidence="6">The sequence shown here is derived from an EMBL/GenBank/DDBJ whole genome shotgun (WGS) entry which is preliminary data.</text>
</comment>
<evidence type="ECO:0000256" key="1">
    <source>
        <dbReference type="ARBA" id="ARBA00009865"/>
    </source>
</evidence>
<dbReference type="Proteomes" id="UP000233618">
    <property type="component" value="Unassembled WGS sequence"/>
</dbReference>
<dbReference type="InterPro" id="IPR013783">
    <property type="entry name" value="Ig-like_fold"/>
</dbReference>
<dbReference type="InterPro" id="IPR006710">
    <property type="entry name" value="Glyco_hydro_43"/>
</dbReference>
<evidence type="ECO:0000256" key="4">
    <source>
        <dbReference type="RuleBase" id="RU361187"/>
    </source>
</evidence>
<dbReference type="Pfam" id="PF00754">
    <property type="entry name" value="F5_F8_type_C"/>
    <property type="match status" value="1"/>
</dbReference>
<evidence type="ECO:0000256" key="2">
    <source>
        <dbReference type="ARBA" id="ARBA00022801"/>
    </source>
</evidence>
<protein>
    <submittedName>
        <fullName evidence="6">Carbohydrate-binding protein</fullName>
    </submittedName>
</protein>
<dbReference type="InterPro" id="IPR008979">
    <property type="entry name" value="Galactose-bd-like_sf"/>
</dbReference>
<dbReference type="GO" id="GO:0005975">
    <property type="term" value="P:carbohydrate metabolic process"/>
    <property type="evidence" value="ECO:0007669"/>
    <property type="project" value="InterPro"/>
</dbReference>
<dbReference type="CDD" id="cd08982">
    <property type="entry name" value="GH43-like"/>
    <property type="match status" value="1"/>
</dbReference>
<evidence type="ECO:0000313" key="7">
    <source>
        <dbReference type="Proteomes" id="UP000233618"/>
    </source>
</evidence>
<sequence length="579" mass="66392">MNQQRILLVLLALLYLVLISNTCYSQRGETICNPLNINYRFQLDQPSRREAADPSVIQYQDGYLLFASMSGGYWYSEDLANWEFIESDQIPKEEYAPTAISIGDTVYFLASSTQKSTIYKTTDPLSGKWDVAVDSLEIIVWDPYLFMDNDQRLYLYWGCSNFKPIYGIELNYKENFTLIGDRSELFYGEPDTYGWERPDDYNNYSGRKKPWVEGAWVTKHNGTYYLQYSAPGTQFKSYADGVYVSNNPLGPYEIAANNPFSYKPEGFIAGAGHGSTFQDKYGNFWHMASMSISVKHKFERRLGLWPAFFDNDGTFYSYTAFGDFPHQLPQNRMKGSGDYQPSSLILSYHKPVEVSSTLPNYAKENATDENVRTSWSAESGNAGEWLMVDLQSQYKISAIQINFADVETTLLGRKDSIFYQYKIEYSTYKIKWKTLVDKTANTYDCPHDLIELPLKVSCRYVRLINFRVPDGKFALSGFRIFGNGRGKTPRQVSNFSCQRDTTDNRNAKLSWQKSNGAVGYNIRYGTSPEKLYLNYQVYDVDSLTIHSLNSIQNYYFTIDAFNESGITNGVKIIDAAMKN</sequence>
<dbReference type="InterPro" id="IPR003961">
    <property type="entry name" value="FN3_dom"/>
</dbReference>
<keyword evidence="3 4" id="KW-0326">Glycosidase</keyword>
<proteinExistence type="inferred from homology"/>
<dbReference type="InterPro" id="IPR036116">
    <property type="entry name" value="FN3_sf"/>
</dbReference>
<dbReference type="CDD" id="cd00063">
    <property type="entry name" value="FN3"/>
    <property type="match status" value="1"/>
</dbReference>
<dbReference type="AlphaFoldDB" id="A0A2N3I6Z2"/>
<evidence type="ECO:0000313" key="6">
    <source>
        <dbReference type="EMBL" id="PKQ66003.1"/>
    </source>
</evidence>
<name>A0A2N3I6Z2_9BACT</name>
<dbReference type="EMBL" id="MVDE01000018">
    <property type="protein sequence ID" value="PKQ66003.1"/>
    <property type="molecule type" value="Genomic_DNA"/>
</dbReference>
<dbReference type="InterPro" id="IPR051795">
    <property type="entry name" value="Glycosyl_Hydrlase_43"/>
</dbReference>
<organism evidence="6 7">
    <name type="scientific">Labilibaculum manganireducens</name>
    <dbReference type="NCBI Taxonomy" id="1940525"/>
    <lineage>
        <taxon>Bacteria</taxon>
        <taxon>Pseudomonadati</taxon>
        <taxon>Bacteroidota</taxon>
        <taxon>Bacteroidia</taxon>
        <taxon>Marinilabiliales</taxon>
        <taxon>Marinifilaceae</taxon>
        <taxon>Labilibaculum</taxon>
    </lineage>
</organism>
<dbReference type="PANTHER" id="PTHR42812:SF12">
    <property type="entry name" value="BETA-XYLOSIDASE-RELATED"/>
    <property type="match status" value="1"/>
</dbReference>
<dbReference type="InterPro" id="IPR000421">
    <property type="entry name" value="FA58C"/>
</dbReference>
<dbReference type="Pfam" id="PF04616">
    <property type="entry name" value="Glyco_hydro_43"/>
    <property type="match status" value="1"/>
</dbReference>
<dbReference type="SUPFAM" id="SSF49265">
    <property type="entry name" value="Fibronectin type III"/>
    <property type="match status" value="1"/>
</dbReference>
<reference evidence="6 7" key="1">
    <citation type="journal article" date="2017" name="Front. Microbiol.">
        <title>Labilibaculum manganireducens gen. nov., sp. nov. and Labilibaculum filiforme sp. nov., Novel Bacteroidetes Isolated from Subsurface Sediments of the Baltic Sea.</title>
        <authorList>
            <person name="Vandieken V."/>
            <person name="Marshall I.P."/>
            <person name="Niemann H."/>
            <person name="Engelen B."/>
            <person name="Cypionka H."/>
        </authorList>
    </citation>
    <scope>NUCLEOTIDE SEQUENCE [LARGE SCALE GENOMIC DNA]</scope>
    <source>
        <strain evidence="6 7">59.10-2M</strain>
    </source>
</reference>
<dbReference type="Gene3D" id="2.60.120.260">
    <property type="entry name" value="Galactose-binding domain-like"/>
    <property type="match status" value="1"/>
</dbReference>
<evidence type="ECO:0000256" key="3">
    <source>
        <dbReference type="ARBA" id="ARBA00023295"/>
    </source>
</evidence>
<comment type="similarity">
    <text evidence="1 4">Belongs to the glycosyl hydrolase 43 family.</text>
</comment>
<keyword evidence="7" id="KW-1185">Reference proteome</keyword>
<feature type="domain" description="F5/8 type C" evidence="5">
    <location>
        <begin position="332"/>
        <end position="483"/>
    </location>
</feature>